<dbReference type="AlphaFoldDB" id="A0A2J8JLW8"/>
<name>A0A2J8JLW8_PANTR</name>
<feature type="non-terminal residue" evidence="2">
    <location>
        <position position="1"/>
    </location>
</feature>
<evidence type="ECO:0000256" key="1">
    <source>
        <dbReference type="SAM" id="MobiDB-lite"/>
    </source>
</evidence>
<evidence type="ECO:0000313" key="2">
    <source>
        <dbReference type="EMBL" id="PNI23744.1"/>
    </source>
</evidence>
<comment type="caution">
    <text evidence="2">The sequence shown here is derived from an EMBL/GenBank/DDBJ whole genome shotgun (WGS) entry which is preliminary data.</text>
</comment>
<gene>
    <name evidence="2" type="ORF">CK820_G0046348</name>
</gene>
<proteinExistence type="predicted"/>
<feature type="region of interest" description="Disordered" evidence="1">
    <location>
        <begin position="1"/>
        <end position="45"/>
    </location>
</feature>
<protein>
    <submittedName>
        <fullName evidence="2">ZNF211 isoform 9</fullName>
    </submittedName>
</protein>
<accession>A0A2J8JLW8</accession>
<reference evidence="2 3" key="1">
    <citation type="submission" date="2017-12" db="EMBL/GenBank/DDBJ databases">
        <title>High-resolution comparative analysis of great ape genomes.</title>
        <authorList>
            <person name="Pollen A."/>
            <person name="Hastie A."/>
            <person name="Hormozdiari F."/>
            <person name="Dougherty M."/>
            <person name="Liu R."/>
            <person name="Chaisson M."/>
            <person name="Hoppe E."/>
            <person name="Hill C."/>
            <person name="Pang A."/>
            <person name="Hillier L."/>
            <person name="Baker C."/>
            <person name="Armstrong J."/>
            <person name="Shendure J."/>
            <person name="Paten B."/>
            <person name="Wilson R."/>
            <person name="Chao H."/>
            <person name="Schneider V."/>
            <person name="Ventura M."/>
            <person name="Kronenberg Z."/>
            <person name="Murali S."/>
            <person name="Gordon D."/>
            <person name="Cantsilieris S."/>
            <person name="Munson K."/>
            <person name="Nelson B."/>
            <person name="Raja A."/>
            <person name="Underwood J."/>
            <person name="Diekhans M."/>
            <person name="Fiddes I."/>
            <person name="Haussler D."/>
            <person name="Eichler E."/>
        </authorList>
    </citation>
    <scope>NUCLEOTIDE SEQUENCE [LARGE SCALE GENOMIC DNA]</scope>
    <source>
        <strain evidence="2">Yerkes chimp pedigree #C0471</strain>
    </source>
</reference>
<sequence>VLGFPPGRPQLPVQLRPQTRMATALRDPASGRGSHRELAQTRDTI</sequence>
<dbReference type="EMBL" id="NBAG03000445">
    <property type="protein sequence ID" value="PNI23744.1"/>
    <property type="molecule type" value="Genomic_DNA"/>
</dbReference>
<feature type="compositionally biased region" description="Basic and acidic residues" evidence="1">
    <location>
        <begin position="34"/>
        <end position="45"/>
    </location>
</feature>
<organism evidence="2 3">
    <name type="scientific">Pan troglodytes</name>
    <name type="common">Chimpanzee</name>
    <dbReference type="NCBI Taxonomy" id="9598"/>
    <lineage>
        <taxon>Eukaryota</taxon>
        <taxon>Metazoa</taxon>
        <taxon>Chordata</taxon>
        <taxon>Craniata</taxon>
        <taxon>Vertebrata</taxon>
        <taxon>Euteleostomi</taxon>
        <taxon>Mammalia</taxon>
        <taxon>Eutheria</taxon>
        <taxon>Euarchontoglires</taxon>
        <taxon>Primates</taxon>
        <taxon>Haplorrhini</taxon>
        <taxon>Catarrhini</taxon>
        <taxon>Hominidae</taxon>
        <taxon>Pan</taxon>
    </lineage>
</organism>
<evidence type="ECO:0000313" key="3">
    <source>
        <dbReference type="Proteomes" id="UP000236370"/>
    </source>
</evidence>
<dbReference type="Proteomes" id="UP000236370">
    <property type="component" value="Unassembled WGS sequence"/>
</dbReference>